<keyword evidence="8" id="KW-1185">Reference proteome</keyword>
<feature type="compositionally biased region" description="Low complexity" evidence="4">
    <location>
        <begin position="1611"/>
        <end position="1630"/>
    </location>
</feature>
<dbReference type="GO" id="GO:0016477">
    <property type="term" value="P:cell migration"/>
    <property type="evidence" value="ECO:0007669"/>
    <property type="project" value="TreeGrafter"/>
</dbReference>
<dbReference type="Pfam" id="PF23554">
    <property type="entry name" value="TPR_DOCK"/>
    <property type="match status" value="2"/>
</dbReference>
<evidence type="ECO:0000256" key="3">
    <source>
        <dbReference type="PROSITE-ProRule" id="PRU00983"/>
    </source>
</evidence>
<dbReference type="GO" id="GO:0005737">
    <property type="term" value="C:cytoplasm"/>
    <property type="evidence" value="ECO:0007669"/>
    <property type="project" value="UniProtKB-SubCell"/>
</dbReference>
<dbReference type="InterPro" id="IPR032376">
    <property type="entry name" value="DOCK_N"/>
</dbReference>
<dbReference type="InterPro" id="IPR027357">
    <property type="entry name" value="DOCKER_dom"/>
</dbReference>
<feature type="compositionally biased region" description="Basic and acidic residues" evidence="4">
    <location>
        <begin position="1559"/>
        <end position="1568"/>
    </location>
</feature>
<dbReference type="GO" id="GO:0007520">
    <property type="term" value="P:myoblast fusion"/>
    <property type="evidence" value="ECO:0007669"/>
    <property type="project" value="TreeGrafter"/>
</dbReference>
<evidence type="ECO:0000313" key="8">
    <source>
        <dbReference type="Proteomes" id="UP000440578"/>
    </source>
</evidence>
<reference evidence="7 8" key="1">
    <citation type="submission" date="2019-07" db="EMBL/GenBank/DDBJ databases">
        <title>Draft genome assembly of a fouling barnacle, Amphibalanus amphitrite (Darwin, 1854): The first reference genome for Thecostraca.</title>
        <authorList>
            <person name="Kim W."/>
        </authorList>
    </citation>
    <scope>NUCLEOTIDE SEQUENCE [LARGE SCALE GENOMIC DNA]</scope>
    <source>
        <strain evidence="7">SNU_AA5</strain>
        <tissue evidence="7">Soma without cirri and trophi</tissue>
    </source>
</reference>
<dbReference type="Gene3D" id="1.25.40.410">
    <property type="match status" value="1"/>
</dbReference>
<dbReference type="Pfam" id="PF16172">
    <property type="entry name" value="DOCK_N"/>
    <property type="match status" value="1"/>
</dbReference>
<feature type="domain" description="DOCKER" evidence="6">
    <location>
        <begin position="1053"/>
        <end position="1450"/>
    </location>
</feature>
<organism evidence="7 8">
    <name type="scientific">Amphibalanus amphitrite</name>
    <name type="common">Striped barnacle</name>
    <name type="synonym">Balanus amphitrite</name>
    <dbReference type="NCBI Taxonomy" id="1232801"/>
    <lineage>
        <taxon>Eukaryota</taxon>
        <taxon>Metazoa</taxon>
        <taxon>Ecdysozoa</taxon>
        <taxon>Arthropoda</taxon>
        <taxon>Crustacea</taxon>
        <taxon>Multicrustacea</taxon>
        <taxon>Cirripedia</taxon>
        <taxon>Thoracica</taxon>
        <taxon>Thoracicalcarea</taxon>
        <taxon>Balanomorpha</taxon>
        <taxon>Balanoidea</taxon>
        <taxon>Balanidae</taxon>
        <taxon>Amphibalaninae</taxon>
        <taxon>Amphibalanus</taxon>
    </lineage>
</organism>
<dbReference type="Gene3D" id="1.20.58.740">
    <property type="match status" value="1"/>
</dbReference>
<dbReference type="PROSITE" id="PS51650">
    <property type="entry name" value="C2_DOCK"/>
    <property type="match status" value="1"/>
</dbReference>
<feature type="compositionally biased region" description="Pro residues" evidence="4">
    <location>
        <begin position="1667"/>
        <end position="1691"/>
    </location>
</feature>
<evidence type="ECO:0000313" key="7">
    <source>
        <dbReference type="EMBL" id="KAF0309372.1"/>
    </source>
</evidence>
<accession>A0A6A4X4W5</accession>
<evidence type="ECO:0000259" key="5">
    <source>
        <dbReference type="PROSITE" id="PS51650"/>
    </source>
</evidence>
<dbReference type="FunFam" id="1.20.58.740:FF:000004">
    <property type="entry name" value="Dedicator of cytokinesis protein 1"/>
    <property type="match status" value="1"/>
</dbReference>
<dbReference type="Proteomes" id="UP000440578">
    <property type="component" value="Unassembled WGS sequence"/>
</dbReference>
<feature type="region of interest" description="Disordered" evidence="4">
    <location>
        <begin position="1550"/>
        <end position="1578"/>
    </location>
</feature>
<gene>
    <name evidence="7" type="primary">Dock1</name>
    <name evidence="7" type="ORF">FJT64_019510</name>
</gene>
<dbReference type="GO" id="GO:0005886">
    <property type="term" value="C:plasma membrane"/>
    <property type="evidence" value="ECO:0007669"/>
    <property type="project" value="TreeGrafter"/>
</dbReference>
<dbReference type="GO" id="GO:0007264">
    <property type="term" value="P:small GTPase-mediated signal transduction"/>
    <property type="evidence" value="ECO:0007669"/>
    <property type="project" value="InterPro"/>
</dbReference>
<comment type="subcellular location">
    <subcellularLocation>
        <location evidence="1">Cytoplasm</location>
    </subcellularLocation>
</comment>
<dbReference type="PROSITE" id="PS51651">
    <property type="entry name" value="DOCKER"/>
    <property type="match status" value="1"/>
</dbReference>
<dbReference type="Pfam" id="PF20421">
    <property type="entry name" value="DHR-2_Lobe_C"/>
    <property type="match status" value="1"/>
</dbReference>
<dbReference type="PANTHER" id="PTHR45653">
    <property type="entry name" value="DEDICATOR OF CYTOKINESIS"/>
    <property type="match status" value="1"/>
</dbReference>
<dbReference type="InterPro" id="IPR026791">
    <property type="entry name" value="DOCK"/>
</dbReference>
<evidence type="ECO:0000256" key="2">
    <source>
        <dbReference type="ARBA" id="ARBA00022490"/>
    </source>
</evidence>
<dbReference type="GO" id="GO:0031267">
    <property type="term" value="F:small GTPase binding"/>
    <property type="evidence" value="ECO:0007669"/>
    <property type="project" value="TreeGrafter"/>
</dbReference>
<protein>
    <submittedName>
        <fullName evidence="7">Dedicator of cytokinesis protein 1</fullName>
    </submittedName>
</protein>
<dbReference type="InterPro" id="IPR046773">
    <property type="entry name" value="DOCKER_Lobe_C"/>
</dbReference>
<evidence type="ECO:0000256" key="1">
    <source>
        <dbReference type="ARBA" id="ARBA00004496"/>
    </source>
</evidence>
<dbReference type="InterPro" id="IPR043161">
    <property type="entry name" value="DOCK_C_lobe_A"/>
</dbReference>
<dbReference type="InterPro" id="IPR027007">
    <property type="entry name" value="C2_DOCK-type_domain"/>
</dbReference>
<feature type="domain" description="C2 DOCK-type" evidence="5">
    <location>
        <begin position="268"/>
        <end position="448"/>
    </location>
</feature>
<feature type="region of interest" description="Disordered" evidence="4">
    <location>
        <begin position="1590"/>
        <end position="1691"/>
    </location>
</feature>
<proteinExistence type="inferred from homology"/>
<evidence type="ECO:0000259" key="6">
    <source>
        <dbReference type="PROSITE" id="PS51651"/>
    </source>
</evidence>
<keyword evidence="2" id="KW-0963">Cytoplasm</keyword>
<comment type="similarity">
    <text evidence="3">Belongs to the DOCK family.</text>
</comment>
<dbReference type="Pfam" id="PF14429">
    <property type="entry name" value="DOCK-C2"/>
    <property type="match status" value="1"/>
</dbReference>
<dbReference type="OrthoDB" id="18896at2759"/>
<name>A0A6A4X4W5_AMPAM</name>
<dbReference type="Gene3D" id="2.60.40.150">
    <property type="entry name" value="C2 domain"/>
    <property type="match status" value="1"/>
</dbReference>
<dbReference type="InterPro" id="IPR043162">
    <property type="entry name" value="DOCK_C_lobe_C"/>
</dbReference>
<dbReference type="EMBL" id="VIIS01000409">
    <property type="protein sequence ID" value="KAF0309372.1"/>
    <property type="molecule type" value="Genomic_DNA"/>
</dbReference>
<evidence type="ECO:0000256" key="4">
    <source>
        <dbReference type="SAM" id="MobiDB-lite"/>
    </source>
</evidence>
<feature type="compositionally biased region" description="Basic and acidic residues" evidence="4">
    <location>
        <begin position="1590"/>
        <end position="1602"/>
    </location>
</feature>
<dbReference type="PANTHER" id="PTHR45653:SF10">
    <property type="entry name" value="MYOBLAST CITY, ISOFORM B"/>
    <property type="match status" value="1"/>
</dbReference>
<dbReference type="InterPro" id="IPR056372">
    <property type="entry name" value="TPR_DOCK"/>
</dbReference>
<dbReference type="GO" id="GO:0005085">
    <property type="term" value="F:guanyl-nucleotide exchange factor activity"/>
    <property type="evidence" value="ECO:0007669"/>
    <property type="project" value="InterPro"/>
</dbReference>
<comment type="caution">
    <text evidence="7">The sequence shown here is derived from an EMBL/GenBank/DDBJ whole genome shotgun (WGS) entry which is preliminary data.</text>
</comment>
<sequence length="1691" mass="191415">MVLLKLDLVVRDDQGNIVNPDLTSAVKAIPAPPAGGQPQPGLRERALKRTQQHNSHCLYVTVQNCVCRLDEDAEIVLLICDASDPGRLKVLTEPYVVTWKEGLEKNMDQLSSLRVLYTDLSNSDIASGRLFLVGYVVKVGSSAKHDAAAGRRSMQISHKPAKKTVEMCRRPFGAAAIDLSSAMASAASGDEDGKHRFMPILTCGDKDSLEDTARRLVRDISGRDSKGQGLWVTLRLLHGEKEQHPHLAKMALARRLGFPDVILPTDVRNDLYLTLHSGEFTRGSKVQDRNVEVTVKVCNRDGSVRHGVIERGAGCPPVEEYRSVVYWHESRPRWAETLKVVLPIEGDCDSHVRFTFKHRSNNEVKDKSEKPFGLAYVNLLQSDCTTLRNTRHELNVYKINSKSYEEGDTSYLNLPALKSDIRDGQPRPESGPYLLSLRDSFSLESITCSTKLTQDVDLLGLLKWSSDPGSLKERLARLDRIRQEELVKFLRDSLDALFHILIHYETDDTYDVDVFNALVTIISSVTTERRYQHFQPVLEAYLQSAFSATIVDRKLMGVLQTYIDNVRDPESRLHLLKALSCLRYVFKFIIKSRQLYIKMNGGHDAASFGGTTQHLLRSFTGLMLDRDTELESVQEAMLQHLPSAVDDLTAVCDPVQLSEAMAELVRTLANGNLTERKLSVISRLVHSQLFSNPDGRHVLLPEVVAAVGLMFDLQQQNGAGGMATLRQRNKRSQKLAQMLGEQRTDAIGLDKARDELQRSRDELQLCIGILSDVLDVLWRQHGQRGGTSIDVGVVTQHLLRKVLQTVVSVDREDTLVCGLVAILISMLRQMERHHYDQYMSGFTDVTDQLAFITEILMVFKDLVSKCVYPPLWCEMIMLQNSVILKSLRLFSYTIRDRFLEPYEHQIWNNFFHCAISFLTQSPLQLETFSASKRSRLLARYKDMRKATAEEIRTMWIRLGQHKIAFVPALFEHEMINKVDHLIDGGRGDDFYRELFREKMLELCEKHSSMREQGVRFVATVTDLMKRLLEYRAIMRDENQENKMSCTVNLLHFYYEIHCQEMYIRYLYKLRDLHVAANNYIEAGFTLKLHADQLQWSDEQLPAVLRHRSDFGPLETHRAMKEALYNKIIDYFDRGNYEEATFDYHQLSQLLQRMSRLYDKILQEIPAHALPTSEWRSTGRGFPAFLQNKVYVYRGRGYERLAEFSSRIQDTFPKAELMDTLETPGPEVTESLQQLLQVNSVDPDMEDNKRFSGKPVTEKIVQYYRVNDIDRFVYSRRSQRGAKDPDNPFASMWLQRTVMRTSSKLPGILAWFPVTATETYDVTPLEHAIETMTTKNRQLRELILSNRSDAALPLNPLTQTLTGIINPAVMGGTANYQTFFTPEYVERNPDDATLVAKLKVLIAKQIPLLEAGLETHGQRAPDNLKPLQTMLEGIFDDMRTEVQDKFGVQECDLPYQRPVVALRHHRPSLAGWERQDSSLSESVHTSAANASASLSSTTLTSPQNGTAPFLSLMNLSQSFSSGGTLKSQKSATSLPRSKTIFYSQASNLSAAGAVASTPVRSRDRRDQKRGSITSQTSESTIILSEELRPARPLRSEVERERRLTRPCSGQYSLRHSPSTSTLSSRDSLGPPMDEDSEPPPPPLPAKQSRQMSMHIEPDGQDLSSLLPEPLPPSQEEPPPKPPLGPPPGESSV</sequence>
<dbReference type="InterPro" id="IPR035892">
    <property type="entry name" value="C2_domain_sf"/>
</dbReference>